<dbReference type="InterPro" id="IPR036388">
    <property type="entry name" value="WH-like_DNA-bd_sf"/>
</dbReference>
<organism evidence="2 3">
    <name type="scientific">Kibdelosporangium lantanae</name>
    <dbReference type="NCBI Taxonomy" id="1497396"/>
    <lineage>
        <taxon>Bacteria</taxon>
        <taxon>Bacillati</taxon>
        <taxon>Actinomycetota</taxon>
        <taxon>Actinomycetes</taxon>
        <taxon>Pseudonocardiales</taxon>
        <taxon>Pseudonocardiaceae</taxon>
        <taxon>Kibdelosporangium</taxon>
    </lineage>
</organism>
<dbReference type="SUPFAM" id="SSF46785">
    <property type="entry name" value="Winged helix' DNA-binding domain"/>
    <property type="match status" value="1"/>
</dbReference>
<dbReference type="InterPro" id="IPR036390">
    <property type="entry name" value="WH_DNA-bd_sf"/>
</dbReference>
<sequence>MGQSPGRSTVQRLLGVRRPGGFSDARRALNTSRRVAIPLLEHLDQAGHTRQTPDGRHLT</sequence>
<dbReference type="EMBL" id="JBHTIS010000001">
    <property type="protein sequence ID" value="MFD1044100.1"/>
    <property type="molecule type" value="Genomic_DNA"/>
</dbReference>
<dbReference type="Proteomes" id="UP001597045">
    <property type="component" value="Unassembled WGS sequence"/>
</dbReference>
<evidence type="ECO:0000259" key="1">
    <source>
        <dbReference type="Pfam" id="PF09107"/>
    </source>
</evidence>
<comment type="caution">
    <text evidence="2">The sequence shown here is derived from an EMBL/GenBank/DDBJ whole genome shotgun (WGS) entry which is preliminary data.</text>
</comment>
<dbReference type="Gene3D" id="1.10.10.10">
    <property type="entry name" value="Winged helix-like DNA-binding domain superfamily/Winged helix DNA-binding domain"/>
    <property type="match status" value="1"/>
</dbReference>
<proteinExistence type="predicted"/>
<gene>
    <name evidence="2" type="ORF">ACFQ1S_00055</name>
</gene>
<dbReference type="Pfam" id="PF09107">
    <property type="entry name" value="WHD_3rd_SelB"/>
    <property type="match status" value="1"/>
</dbReference>
<reference evidence="3" key="1">
    <citation type="journal article" date="2019" name="Int. J. Syst. Evol. Microbiol.">
        <title>The Global Catalogue of Microorganisms (GCM) 10K type strain sequencing project: providing services to taxonomists for standard genome sequencing and annotation.</title>
        <authorList>
            <consortium name="The Broad Institute Genomics Platform"/>
            <consortium name="The Broad Institute Genome Sequencing Center for Infectious Disease"/>
            <person name="Wu L."/>
            <person name="Ma J."/>
        </authorList>
    </citation>
    <scope>NUCLEOTIDE SEQUENCE [LARGE SCALE GENOMIC DNA]</scope>
    <source>
        <strain evidence="3">JCM 31486</strain>
    </source>
</reference>
<name>A0ABW3M071_9PSEU</name>
<evidence type="ECO:0000313" key="3">
    <source>
        <dbReference type="Proteomes" id="UP001597045"/>
    </source>
</evidence>
<protein>
    <submittedName>
        <fullName evidence="2">SelB C-terminal domain-containing protein</fullName>
    </submittedName>
</protein>
<dbReference type="InterPro" id="IPR015191">
    <property type="entry name" value="SelB_WHD4"/>
</dbReference>
<keyword evidence="3" id="KW-1185">Reference proteome</keyword>
<evidence type="ECO:0000313" key="2">
    <source>
        <dbReference type="EMBL" id="MFD1044100.1"/>
    </source>
</evidence>
<feature type="domain" description="Elongation factor SelB fourth winged-helix" evidence="1">
    <location>
        <begin position="23"/>
        <end position="58"/>
    </location>
</feature>
<accession>A0ABW3M071</accession>